<dbReference type="GO" id="GO:0005634">
    <property type="term" value="C:nucleus"/>
    <property type="evidence" value="ECO:0007669"/>
    <property type="project" value="TreeGrafter"/>
</dbReference>
<sequence>MLVEQRLMATAARSRESSASTASVYSARRAPLYSLAAGHAHLFGCATVSVNGRSRASVSKITCEAEATCYEQLMADALLRSFVPEHLATAPLDDEELAEAGQPPQPGTSLAGSTLIVVLEDVTAGCAAPCVMDIKLGTRTFLEAEAAGSAPRLDLAKKALEFAPAELSADERNRGISKLRYMALRDSFSTSHRLGCRIDGISLSPNRRASVDAPDVPAPLRALHTEAQLDAGLAAYFDACPYGWALRAAFCKRLEMLRDALESSVWLTQHECIGTSLLLVYDGSAASEEAAMASVQLKWVDFTKVAPSAHRLTHRAQWRPGVGCREDGLLLGVDGVLRKLRELPPTPPPSPPATLPPSPQHTPPPLPPRGCGR</sequence>
<accession>A0A8J5XFY0</accession>
<gene>
    <name evidence="6" type="ORF">KFE25_014317</name>
</gene>
<dbReference type="Pfam" id="PF03770">
    <property type="entry name" value="IPK"/>
    <property type="match status" value="1"/>
</dbReference>
<dbReference type="SUPFAM" id="SSF56104">
    <property type="entry name" value="SAICAR synthase-like"/>
    <property type="match status" value="1"/>
</dbReference>
<comment type="similarity">
    <text evidence="1 4">Belongs to the inositol phosphokinase (IPK) family.</text>
</comment>
<evidence type="ECO:0000256" key="2">
    <source>
        <dbReference type="ARBA" id="ARBA00022679"/>
    </source>
</evidence>
<dbReference type="EC" id="2.7.-.-" evidence="4"/>
<keyword evidence="7" id="KW-1185">Reference proteome</keyword>
<protein>
    <recommendedName>
        <fullName evidence="4">Kinase</fullName>
        <ecNumber evidence="4">2.7.-.-</ecNumber>
    </recommendedName>
</protein>
<keyword evidence="3 4" id="KW-0418">Kinase</keyword>
<comment type="caution">
    <text evidence="6">The sequence shown here is derived from an EMBL/GenBank/DDBJ whole genome shotgun (WGS) entry which is preliminary data.</text>
</comment>
<dbReference type="GO" id="GO:0032958">
    <property type="term" value="P:inositol phosphate biosynthetic process"/>
    <property type="evidence" value="ECO:0007669"/>
    <property type="project" value="InterPro"/>
</dbReference>
<dbReference type="OrthoDB" id="338650at2759"/>
<feature type="region of interest" description="Disordered" evidence="5">
    <location>
        <begin position="340"/>
        <end position="373"/>
    </location>
</feature>
<evidence type="ECO:0000256" key="3">
    <source>
        <dbReference type="ARBA" id="ARBA00022777"/>
    </source>
</evidence>
<reference evidence="6" key="1">
    <citation type="submission" date="2021-05" db="EMBL/GenBank/DDBJ databases">
        <title>The genome of the haptophyte Pavlova lutheri (Diacronema luteri, Pavlovales) - a model for lipid biosynthesis in eukaryotic algae.</title>
        <authorList>
            <person name="Hulatt C.J."/>
            <person name="Posewitz M.C."/>
        </authorList>
    </citation>
    <scope>NUCLEOTIDE SEQUENCE</scope>
    <source>
        <strain evidence="6">NIVA-4/92</strain>
    </source>
</reference>
<dbReference type="EMBL" id="JAGTXO010000035">
    <property type="protein sequence ID" value="KAG8460172.1"/>
    <property type="molecule type" value="Genomic_DNA"/>
</dbReference>
<name>A0A8J5XFY0_DIALT</name>
<dbReference type="GO" id="GO:0005737">
    <property type="term" value="C:cytoplasm"/>
    <property type="evidence" value="ECO:0007669"/>
    <property type="project" value="TreeGrafter"/>
</dbReference>
<dbReference type="PANTHER" id="PTHR12400">
    <property type="entry name" value="INOSITOL POLYPHOSPHATE KINASE"/>
    <property type="match status" value="1"/>
</dbReference>
<evidence type="ECO:0000313" key="7">
    <source>
        <dbReference type="Proteomes" id="UP000751190"/>
    </source>
</evidence>
<evidence type="ECO:0000313" key="6">
    <source>
        <dbReference type="EMBL" id="KAG8460172.1"/>
    </source>
</evidence>
<evidence type="ECO:0000256" key="5">
    <source>
        <dbReference type="SAM" id="MobiDB-lite"/>
    </source>
</evidence>
<dbReference type="Gene3D" id="3.30.470.160">
    <property type="entry name" value="Inositol polyphosphate kinase"/>
    <property type="match status" value="1"/>
</dbReference>
<evidence type="ECO:0000256" key="4">
    <source>
        <dbReference type="RuleBase" id="RU363090"/>
    </source>
</evidence>
<dbReference type="GO" id="GO:0000828">
    <property type="term" value="F:inositol hexakisphosphate kinase activity"/>
    <property type="evidence" value="ECO:0007669"/>
    <property type="project" value="TreeGrafter"/>
</dbReference>
<dbReference type="InterPro" id="IPR005522">
    <property type="entry name" value="IPK"/>
</dbReference>
<feature type="compositionally biased region" description="Pro residues" evidence="5">
    <location>
        <begin position="344"/>
        <end position="373"/>
    </location>
</feature>
<organism evidence="6 7">
    <name type="scientific">Diacronema lutheri</name>
    <name type="common">Unicellular marine alga</name>
    <name type="synonym">Monochrysis lutheri</name>
    <dbReference type="NCBI Taxonomy" id="2081491"/>
    <lineage>
        <taxon>Eukaryota</taxon>
        <taxon>Haptista</taxon>
        <taxon>Haptophyta</taxon>
        <taxon>Pavlovophyceae</taxon>
        <taxon>Pavlovales</taxon>
        <taxon>Pavlovaceae</taxon>
        <taxon>Diacronema</taxon>
    </lineage>
</organism>
<dbReference type="AlphaFoldDB" id="A0A8J5XFY0"/>
<dbReference type="InterPro" id="IPR038286">
    <property type="entry name" value="IPK_sf"/>
</dbReference>
<keyword evidence="2 4" id="KW-0808">Transferase</keyword>
<evidence type="ECO:0000256" key="1">
    <source>
        <dbReference type="ARBA" id="ARBA00007374"/>
    </source>
</evidence>
<dbReference type="PANTHER" id="PTHR12400:SF55">
    <property type="entry name" value="INOSITOL-TRISPHOSPHATE 3-KINASE A"/>
    <property type="match status" value="1"/>
</dbReference>
<dbReference type="Proteomes" id="UP000751190">
    <property type="component" value="Unassembled WGS sequence"/>
</dbReference>
<proteinExistence type="inferred from homology"/>
<dbReference type="GO" id="GO:0046854">
    <property type="term" value="P:phosphatidylinositol phosphate biosynthetic process"/>
    <property type="evidence" value="ECO:0007669"/>
    <property type="project" value="TreeGrafter"/>
</dbReference>